<protein>
    <submittedName>
        <fullName evidence="3">Uncharacterized protein</fullName>
    </submittedName>
</protein>
<feature type="chain" id="PRO_5043732918" evidence="2">
    <location>
        <begin position="18"/>
        <end position="54"/>
    </location>
</feature>
<evidence type="ECO:0000313" key="3">
    <source>
        <dbReference type="EMBL" id="KAL0099409.1"/>
    </source>
</evidence>
<evidence type="ECO:0000313" key="4">
    <source>
        <dbReference type="Proteomes" id="UP001430953"/>
    </source>
</evidence>
<evidence type="ECO:0000256" key="2">
    <source>
        <dbReference type="SAM" id="SignalP"/>
    </source>
</evidence>
<proteinExistence type="predicted"/>
<accession>A0AAW2EAL1</accession>
<dbReference type="AlphaFoldDB" id="A0AAW2EAL1"/>
<keyword evidence="4" id="KW-1185">Reference proteome</keyword>
<organism evidence="3 4">
    <name type="scientific">Cardiocondyla obscurior</name>
    <dbReference type="NCBI Taxonomy" id="286306"/>
    <lineage>
        <taxon>Eukaryota</taxon>
        <taxon>Metazoa</taxon>
        <taxon>Ecdysozoa</taxon>
        <taxon>Arthropoda</taxon>
        <taxon>Hexapoda</taxon>
        <taxon>Insecta</taxon>
        <taxon>Pterygota</taxon>
        <taxon>Neoptera</taxon>
        <taxon>Endopterygota</taxon>
        <taxon>Hymenoptera</taxon>
        <taxon>Apocrita</taxon>
        <taxon>Aculeata</taxon>
        <taxon>Formicoidea</taxon>
        <taxon>Formicidae</taxon>
        <taxon>Myrmicinae</taxon>
        <taxon>Cardiocondyla</taxon>
    </lineage>
</organism>
<dbReference type="EMBL" id="JADYXP020000028">
    <property type="protein sequence ID" value="KAL0099409.1"/>
    <property type="molecule type" value="Genomic_DNA"/>
</dbReference>
<feature type="signal peptide" evidence="2">
    <location>
        <begin position="1"/>
        <end position="17"/>
    </location>
</feature>
<sequence length="54" mass="5989">MILSVFLLVLILRATLPYAILAKTRKSSAATFSCLDQTSTDDEEERAEGRADRT</sequence>
<name>A0AAW2EAL1_9HYME</name>
<keyword evidence="2" id="KW-0732">Signal</keyword>
<evidence type="ECO:0000256" key="1">
    <source>
        <dbReference type="SAM" id="MobiDB-lite"/>
    </source>
</evidence>
<gene>
    <name evidence="3" type="ORF">PUN28_020148</name>
</gene>
<dbReference type="Proteomes" id="UP001430953">
    <property type="component" value="Unassembled WGS sequence"/>
</dbReference>
<reference evidence="3 4" key="1">
    <citation type="submission" date="2023-03" db="EMBL/GenBank/DDBJ databases">
        <title>High recombination rates correlate with genetic variation in Cardiocondyla obscurior ants.</title>
        <authorList>
            <person name="Errbii M."/>
        </authorList>
    </citation>
    <scope>NUCLEOTIDE SEQUENCE [LARGE SCALE GENOMIC DNA]</scope>
    <source>
        <strain evidence="3">Alpha-2009</strain>
        <tissue evidence="3">Whole body</tissue>
    </source>
</reference>
<comment type="caution">
    <text evidence="3">The sequence shown here is derived from an EMBL/GenBank/DDBJ whole genome shotgun (WGS) entry which is preliminary data.</text>
</comment>
<feature type="region of interest" description="Disordered" evidence="1">
    <location>
        <begin position="34"/>
        <end position="54"/>
    </location>
</feature>